<dbReference type="Proteomes" id="UP000255224">
    <property type="component" value="Unassembled WGS sequence"/>
</dbReference>
<evidence type="ECO:0000313" key="4">
    <source>
        <dbReference type="Proteomes" id="UP000273270"/>
    </source>
</evidence>
<dbReference type="KEGG" id="ccau:EG346_16740"/>
<keyword evidence="4" id="KW-1185">Reference proteome</keyword>
<protein>
    <submittedName>
        <fullName evidence="1 2">NinG protein</fullName>
    </submittedName>
</protein>
<organism evidence="2 3">
    <name type="scientific">Chryseobacterium carnipullorum</name>
    <dbReference type="NCBI Taxonomy" id="1124835"/>
    <lineage>
        <taxon>Bacteria</taxon>
        <taxon>Pseudomonadati</taxon>
        <taxon>Bacteroidota</taxon>
        <taxon>Flavobacteriia</taxon>
        <taxon>Flavobacteriales</taxon>
        <taxon>Weeksellaceae</taxon>
        <taxon>Chryseobacterium group</taxon>
        <taxon>Chryseobacterium</taxon>
    </lineage>
</organism>
<dbReference type="Pfam" id="PF05766">
    <property type="entry name" value="NinG"/>
    <property type="match status" value="1"/>
</dbReference>
<accession>A0A3G6N9V1</accession>
<reference evidence="2 3" key="1">
    <citation type="submission" date="2018-06" db="EMBL/GenBank/DDBJ databases">
        <authorList>
            <consortium name="Pathogen Informatics"/>
            <person name="Doyle S."/>
        </authorList>
    </citation>
    <scope>NUCLEOTIDE SEQUENCE [LARGE SCALE GENOMIC DNA]</scope>
    <source>
        <strain evidence="2 3">NCTC13533</strain>
    </source>
</reference>
<dbReference type="AlphaFoldDB" id="A0A376DTY4"/>
<gene>
    <name evidence="1" type="ORF">EG346_16740</name>
    <name evidence="2" type="ORF">NCTC13533_01888</name>
</gene>
<accession>A0A376DTY4</accession>
<name>A0A376DTY4_CHRCU</name>
<dbReference type="InterPro" id="IPR008713">
    <property type="entry name" value="Phage_lambda_NinG"/>
</dbReference>
<proteinExistence type="predicted"/>
<evidence type="ECO:0000313" key="3">
    <source>
        <dbReference type="Proteomes" id="UP000255224"/>
    </source>
</evidence>
<dbReference type="Proteomes" id="UP000273270">
    <property type="component" value="Chromosome"/>
</dbReference>
<reference evidence="4" key="3">
    <citation type="submission" date="2018-11" db="EMBL/GenBank/DDBJ databases">
        <title>Proposal to divide the Flavobacteriaceae and reorganize its genera based on Amino Acid Identity values calculated from whole genome sequences.</title>
        <authorList>
            <person name="Nicholson A.C."/>
            <person name="Gulvik C.A."/>
            <person name="Whitney A.M."/>
            <person name="Humrighouse B.W."/>
            <person name="Bell M."/>
            <person name="Holmes B."/>
            <person name="Steigerwalt A.G."/>
            <person name="Villarma A."/>
            <person name="Sheth M."/>
            <person name="Batra D."/>
            <person name="Pryor J."/>
            <person name="Bernardet J.-F."/>
            <person name="Hugo C."/>
            <person name="Kampfer P."/>
            <person name="Newman J."/>
            <person name="McQuiston J.R."/>
        </authorList>
    </citation>
    <scope>NUCLEOTIDE SEQUENCE [LARGE SCALE GENOMIC DNA]</scope>
    <source>
        <strain evidence="4">G0188</strain>
    </source>
</reference>
<evidence type="ECO:0000313" key="2">
    <source>
        <dbReference type="EMBL" id="STC95432.1"/>
    </source>
</evidence>
<dbReference type="EMBL" id="CP033920">
    <property type="protein sequence ID" value="AZA49724.1"/>
    <property type="molecule type" value="Genomic_DNA"/>
</dbReference>
<dbReference type="RefSeq" id="WP_123880140.1">
    <property type="nucleotide sequence ID" value="NZ_CP033920.1"/>
</dbReference>
<sequence length="139" mass="16499">MVTAELKIKYKGRSIEWLEDKLQDLVNAKVRRRDSVNGFFICISCDELKSINQMNAGHYYPKEPRQYRSVKFDLDNIHGQCVRCNKYLSANLIPYRANLLLKIGEQRLIQLEQKAALNGFRYSREFLIEQIEKLKYEKH</sequence>
<evidence type="ECO:0000313" key="1">
    <source>
        <dbReference type="EMBL" id="AZA49724.1"/>
    </source>
</evidence>
<reference evidence="1" key="2">
    <citation type="submission" date="2018-11" db="EMBL/GenBank/DDBJ databases">
        <title>Proposal to divide the Flavobacteriaceae and reorganize its genera based on Amino Acid Identity values calculated from whole genome sequences.</title>
        <authorList>
            <person name="Nicholson A.C."/>
            <person name="Gulvik C.A."/>
            <person name="Whitney A.M."/>
            <person name="Humrighouse B.W."/>
            <person name="Bell M."/>
            <person name="Holmes B."/>
            <person name="Steigerwalt A."/>
            <person name="Villarma A."/>
            <person name="Sheth M."/>
            <person name="Batra D."/>
            <person name="Pryor J."/>
            <person name="Bernardet J.-F."/>
            <person name="Hugo C."/>
            <person name="Kampfer P."/>
            <person name="Newman J."/>
            <person name="Mcquiston J.R."/>
        </authorList>
    </citation>
    <scope>NUCLEOTIDE SEQUENCE [LARGE SCALE GENOMIC DNA]</scope>
    <source>
        <strain evidence="1">G0188</strain>
    </source>
</reference>
<dbReference type="OrthoDB" id="5741553at2"/>
<dbReference type="EMBL" id="UFVQ01000003">
    <property type="protein sequence ID" value="STC95432.1"/>
    <property type="molecule type" value="Genomic_DNA"/>
</dbReference>